<dbReference type="STRING" id="1123307.GCA_000380065_00223"/>
<keyword evidence="1" id="KW-0472">Membrane</keyword>
<dbReference type="AlphaFoldDB" id="A0A380L0Q8"/>
<dbReference type="InterPro" id="IPR006976">
    <property type="entry name" value="VanZ-like"/>
</dbReference>
<feature type="transmembrane region" description="Helical" evidence="1">
    <location>
        <begin position="78"/>
        <end position="99"/>
    </location>
</feature>
<proteinExistence type="predicted"/>
<dbReference type="OrthoDB" id="4822551at2"/>
<evidence type="ECO:0000313" key="3">
    <source>
        <dbReference type="EMBL" id="SUN77466.1"/>
    </source>
</evidence>
<accession>A0A380L0Q8</accession>
<sequence length="166" mass="19195">MEIDKTLTPTRRKILLSGSVFYSILLILMCLTPQLVLEGAPETPGIRHFGRLVVLLIPFNSLVNLGQITSWFQLIKVVVQNLANIFLIFPLILQLLFLFPTLRQIKRVLILGFGLSLFIECSQLILDYLWDFNRVFEIDDLWTNTLGAYLALLVYNLFINKRNVRK</sequence>
<name>A0A380L0Q8_9STRE</name>
<gene>
    <name evidence="3" type="ORF">NCTC13765_01991</name>
</gene>
<evidence type="ECO:0000313" key="4">
    <source>
        <dbReference type="Proteomes" id="UP000254634"/>
    </source>
</evidence>
<dbReference type="PANTHER" id="PTHR36834">
    <property type="entry name" value="MEMBRANE PROTEIN-RELATED"/>
    <property type="match status" value="1"/>
</dbReference>
<feature type="transmembrane region" description="Helical" evidence="1">
    <location>
        <begin position="49"/>
        <end position="72"/>
    </location>
</feature>
<feature type="transmembrane region" description="Helical" evidence="1">
    <location>
        <begin position="20"/>
        <end position="37"/>
    </location>
</feature>
<dbReference type="InterPro" id="IPR053150">
    <property type="entry name" value="Teicoplanin_resist-assoc"/>
</dbReference>
<evidence type="ECO:0000256" key="1">
    <source>
        <dbReference type="SAM" id="Phobius"/>
    </source>
</evidence>
<reference evidence="3" key="1">
    <citation type="submission" date="2018-06" db="EMBL/GenBank/DDBJ databases">
        <authorList>
            <consortium name="Pathogen Informatics"/>
            <person name="Doyle S."/>
        </authorList>
    </citation>
    <scope>NUCLEOTIDE SEQUENCE [LARGE SCALE GENOMIC DNA]</scope>
    <source>
        <strain evidence="3">NCTC13765</strain>
    </source>
</reference>
<dbReference type="RefSeq" id="WP_037588937.1">
    <property type="nucleotide sequence ID" value="NZ_UHFR01000005.1"/>
</dbReference>
<keyword evidence="1" id="KW-1133">Transmembrane helix</keyword>
<feature type="domain" description="VanZ-like" evidence="2">
    <location>
        <begin position="20"/>
        <end position="158"/>
    </location>
</feature>
<dbReference type="PANTHER" id="PTHR36834:SF2">
    <property type="entry name" value="MEMBRANE PROTEIN"/>
    <property type="match status" value="1"/>
</dbReference>
<dbReference type="EMBL" id="UHFR01000005">
    <property type="protein sequence ID" value="SUN77466.1"/>
    <property type="molecule type" value="Genomic_DNA"/>
</dbReference>
<keyword evidence="1" id="KW-0812">Transmembrane</keyword>
<protein>
    <submittedName>
        <fullName evidence="3">VanZ family protein</fullName>
    </submittedName>
</protein>
<dbReference type="Proteomes" id="UP000254634">
    <property type="component" value="Unassembled WGS sequence"/>
</dbReference>
<feature type="transmembrane region" description="Helical" evidence="1">
    <location>
        <begin position="108"/>
        <end position="129"/>
    </location>
</feature>
<organism evidence="3 4">
    <name type="scientific">Streptococcus massiliensis</name>
    <dbReference type="NCBI Taxonomy" id="313439"/>
    <lineage>
        <taxon>Bacteria</taxon>
        <taxon>Bacillati</taxon>
        <taxon>Bacillota</taxon>
        <taxon>Bacilli</taxon>
        <taxon>Lactobacillales</taxon>
        <taxon>Streptococcaceae</taxon>
        <taxon>Streptococcus</taxon>
    </lineage>
</organism>
<feature type="transmembrane region" description="Helical" evidence="1">
    <location>
        <begin position="141"/>
        <end position="159"/>
    </location>
</feature>
<evidence type="ECO:0000259" key="2">
    <source>
        <dbReference type="Pfam" id="PF04892"/>
    </source>
</evidence>
<keyword evidence="4" id="KW-1185">Reference proteome</keyword>
<dbReference type="Pfam" id="PF04892">
    <property type="entry name" value="VanZ"/>
    <property type="match status" value="1"/>
</dbReference>